<keyword evidence="4 6" id="KW-0964">Secreted</keyword>
<keyword evidence="9" id="KW-1185">Reference proteome</keyword>
<evidence type="ECO:0000256" key="1">
    <source>
        <dbReference type="ARBA" id="ARBA00004613"/>
    </source>
</evidence>
<gene>
    <name evidence="8" type="ORF">HannXRQ_Chr03g0067601</name>
    <name evidence="7" type="ORF">HanXRQr2_Chr03g0101731</name>
</gene>
<evidence type="ECO:0000313" key="9">
    <source>
        <dbReference type="Proteomes" id="UP000215914"/>
    </source>
</evidence>
<dbReference type="PANTHER" id="PTHR31232:SF155">
    <property type="entry name" value="PLANT SELF-INCOMPATIBILITY PROTEIN S1 FAMILY"/>
    <property type="match status" value="1"/>
</dbReference>
<comment type="subcellular location">
    <subcellularLocation>
        <location evidence="1 6">Secreted</location>
    </subcellularLocation>
</comment>
<dbReference type="GO" id="GO:0060320">
    <property type="term" value="P:rejection of self pollen"/>
    <property type="evidence" value="ECO:0007669"/>
    <property type="project" value="UniProtKB-KW"/>
</dbReference>
<evidence type="ECO:0000256" key="2">
    <source>
        <dbReference type="ARBA" id="ARBA00005581"/>
    </source>
</evidence>
<keyword evidence="5 6" id="KW-0732">Signal</keyword>
<evidence type="ECO:0000256" key="3">
    <source>
        <dbReference type="ARBA" id="ARBA00022471"/>
    </source>
</evidence>
<dbReference type="OMA" id="FIVHIES"/>
<proteinExistence type="inferred from homology"/>
<protein>
    <recommendedName>
        <fullName evidence="6">S-protein homolog</fullName>
    </recommendedName>
</protein>
<feature type="signal peptide" evidence="6">
    <location>
        <begin position="1"/>
        <end position="22"/>
    </location>
</feature>
<reference evidence="7 9" key="1">
    <citation type="journal article" date="2017" name="Nature">
        <title>The sunflower genome provides insights into oil metabolism, flowering and Asterid evolution.</title>
        <authorList>
            <person name="Badouin H."/>
            <person name="Gouzy J."/>
            <person name="Grassa C.J."/>
            <person name="Murat F."/>
            <person name="Staton S.E."/>
            <person name="Cottret L."/>
            <person name="Lelandais-Briere C."/>
            <person name="Owens G.L."/>
            <person name="Carrere S."/>
            <person name="Mayjonade B."/>
            <person name="Legrand L."/>
            <person name="Gill N."/>
            <person name="Kane N.C."/>
            <person name="Bowers J.E."/>
            <person name="Hubner S."/>
            <person name="Bellec A."/>
            <person name="Berard A."/>
            <person name="Berges H."/>
            <person name="Blanchet N."/>
            <person name="Boniface M.C."/>
            <person name="Brunel D."/>
            <person name="Catrice O."/>
            <person name="Chaidir N."/>
            <person name="Claudel C."/>
            <person name="Donnadieu C."/>
            <person name="Faraut T."/>
            <person name="Fievet G."/>
            <person name="Helmstetter N."/>
            <person name="King M."/>
            <person name="Knapp S.J."/>
            <person name="Lai Z."/>
            <person name="Le Paslier M.C."/>
            <person name="Lippi Y."/>
            <person name="Lorenzon L."/>
            <person name="Mandel J.R."/>
            <person name="Marage G."/>
            <person name="Marchand G."/>
            <person name="Marquand E."/>
            <person name="Bret-Mestries E."/>
            <person name="Morien E."/>
            <person name="Nambeesan S."/>
            <person name="Nguyen T."/>
            <person name="Pegot-Espagnet P."/>
            <person name="Pouilly N."/>
            <person name="Raftis F."/>
            <person name="Sallet E."/>
            <person name="Schiex T."/>
            <person name="Thomas J."/>
            <person name="Vandecasteele C."/>
            <person name="Vares D."/>
            <person name="Vear F."/>
            <person name="Vautrin S."/>
            <person name="Crespi M."/>
            <person name="Mangin B."/>
            <person name="Burke J.M."/>
            <person name="Salse J."/>
            <person name="Munos S."/>
            <person name="Vincourt P."/>
            <person name="Rieseberg L.H."/>
            <person name="Langlade N.B."/>
        </authorList>
    </citation>
    <scope>NUCLEOTIDE SEQUENCE [LARGE SCALE GENOMIC DNA]</scope>
    <source>
        <strain evidence="9">cv. SF193</strain>
        <tissue evidence="7">Leaves</tissue>
    </source>
</reference>
<evidence type="ECO:0000313" key="7">
    <source>
        <dbReference type="EMBL" id="KAF5813693.1"/>
    </source>
</evidence>
<evidence type="ECO:0000256" key="5">
    <source>
        <dbReference type="ARBA" id="ARBA00022729"/>
    </source>
</evidence>
<name>A0A251V518_HELAN</name>
<reference evidence="7" key="3">
    <citation type="submission" date="2020-06" db="EMBL/GenBank/DDBJ databases">
        <title>Helianthus annuus Genome sequencing and assembly Release 2.</title>
        <authorList>
            <person name="Gouzy J."/>
            <person name="Langlade N."/>
            <person name="Munos S."/>
        </authorList>
    </citation>
    <scope>NUCLEOTIDE SEQUENCE</scope>
    <source>
        <tissue evidence="7">Leaves</tissue>
    </source>
</reference>
<reference evidence="8" key="2">
    <citation type="submission" date="2017-02" db="EMBL/GenBank/DDBJ databases">
        <title>Sunflower complete genome.</title>
        <authorList>
            <person name="Langlade N."/>
            <person name="Munos S."/>
        </authorList>
    </citation>
    <scope>NUCLEOTIDE SEQUENCE [LARGE SCALE GENOMIC DNA]</scope>
    <source>
        <tissue evidence="8">Leaves</tissue>
    </source>
</reference>
<evidence type="ECO:0000256" key="4">
    <source>
        <dbReference type="ARBA" id="ARBA00022525"/>
    </source>
</evidence>
<dbReference type="PANTHER" id="PTHR31232">
    <property type="match status" value="1"/>
</dbReference>
<dbReference type="Pfam" id="PF05938">
    <property type="entry name" value="Self-incomp_S1"/>
    <property type="match status" value="1"/>
</dbReference>
<dbReference type="Gramene" id="mRNA:HanXRQr2_Chr03g0101731">
    <property type="protein sequence ID" value="CDS:HanXRQr2_Chr03g0101731.1"/>
    <property type="gene ID" value="HanXRQr2_Chr03g0101731"/>
</dbReference>
<sequence>MGKIGLSFLFLFIFIALNLVYANVDAGHGKGNTIPKNICLMKRFIVHIESDVNNLRFHCKSKDDDLGIVIRNAGEEYDINFCINFARSTLYFCHFYWESNQKVFNVFATKAKHNPDYCFGGPWDAKVNCYWLVKDDGFYVAKFDNPGPDDWVKRYDWE</sequence>
<dbReference type="EMBL" id="CM007892">
    <property type="protein sequence ID" value="OTG30718.1"/>
    <property type="molecule type" value="Genomic_DNA"/>
</dbReference>
<dbReference type="InterPro" id="IPR010264">
    <property type="entry name" value="Self-incomp_S1"/>
</dbReference>
<accession>A0A251V518</accession>
<dbReference type="InParanoid" id="A0A251V518"/>
<dbReference type="Proteomes" id="UP000215914">
    <property type="component" value="Chromosome 3"/>
</dbReference>
<keyword evidence="3 6" id="KW-0713">Self-incompatibility</keyword>
<feature type="chain" id="PRO_5025089158" description="S-protein homolog" evidence="6">
    <location>
        <begin position="23"/>
        <end position="158"/>
    </location>
</feature>
<organism evidence="8 9">
    <name type="scientific">Helianthus annuus</name>
    <name type="common">Common sunflower</name>
    <dbReference type="NCBI Taxonomy" id="4232"/>
    <lineage>
        <taxon>Eukaryota</taxon>
        <taxon>Viridiplantae</taxon>
        <taxon>Streptophyta</taxon>
        <taxon>Embryophyta</taxon>
        <taxon>Tracheophyta</taxon>
        <taxon>Spermatophyta</taxon>
        <taxon>Magnoliopsida</taxon>
        <taxon>eudicotyledons</taxon>
        <taxon>Gunneridae</taxon>
        <taxon>Pentapetalae</taxon>
        <taxon>asterids</taxon>
        <taxon>campanulids</taxon>
        <taxon>Asterales</taxon>
        <taxon>Asteraceae</taxon>
        <taxon>Asteroideae</taxon>
        <taxon>Heliantheae alliance</taxon>
        <taxon>Heliantheae</taxon>
        <taxon>Helianthus</taxon>
    </lineage>
</organism>
<evidence type="ECO:0000313" key="8">
    <source>
        <dbReference type="EMBL" id="OTG30718.1"/>
    </source>
</evidence>
<comment type="similarity">
    <text evidence="2 6">Belongs to the plant self-incompatibility (S1) protein family.</text>
</comment>
<dbReference type="AlphaFoldDB" id="A0A251V518"/>
<evidence type="ECO:0000256" key="6">
    <source>
        <dbReference type="RuleBase" id="RU367044"/>
    </source>
</evidence>
<dbReference type="EMBL" id="MNCJ02000318">
    <property type="protein sequence ID" value="KAF5813693.1"/>
    <property type="molecule type" value="Genomic_DNA"/>
</dbReference>
<dbReference type="GO" id="GO:0005576">
    <property type="term" value="C:extracellular region"/>
    <property type="evidence" value="ECO:0007669"/>
    <property type="project" value="UniProtKB-SubCell"/>
</dbReference>